<dbReference type="GO" id="GO:0016787">
    <property type="term" value="F:hydrolase activity"/>
    <property type="evidence" value="ECO:0007669"/>
    <property type="project" value="UniProtKB-KW"/>
</dbReference>
<dbReference type="Proteomes" id="UP001595998">
    <property type="component" value="Unassembled WGS sequence"/>
</dbReference>
<feature type="signal peptide" evidence="1">
    <location>
        <begin position="1"/>
        <end position="27"/>
    </location>
</feature>
<dbReference type="PROSITE" id="PS00134">
    <property type="entry name" value="TRYPSIN_HIS"/>
    <property type="match status" value="1"/>
</dbReference>
<name>A0ABV8XLH9_9DEIO</name>
<dbReference type="Gene3D" id="2.40.10.10">
    <property type="entry name" value="Trypsin-like serine proteases"/>
    <property type="match status" value="1"/>
</dbReference>
<protein>
    <submittedName>
        <fullName evidence="3">Trypsin-like serine protease</fullName>
        <ecNumber evidence="3">3.4.21.-</ecNumber>
    </submittedName>
</protein>
<organism evidence="3 4">
    <name type="scientific">Deinococcus navajonensis</name>
    <dbReference type="NCBI Taxonomy" id="309884"/>
    <lineage>
        <taxon>Bacteria</taxon>
        <taxon>Thermotogati</taxon>
        <taxon>Deinococcota</taxon>
        <taxon>Deinococci</taxon>
        <taxon>Deinococcales</taxon>
        <taxon>Deinococcaceae</taxon>
        <taxon>Deinococcus</taxon>
    </lineage>
</organism>
<keyword evidence="3" id="KW-0378">Hydrolase</keyword>
<reference evidence="4" key="1">
    <citation type="journal article" date="2019" name="Int. J. Syst. Evol. Microbiol.">
        <title>The Global Catalogue of Microorganisms (GCM) 10K type strain sequencing project: providing services to taxonomists for standard genome sequencing and annotation.</title>
        <authorList>
            <consortium name="The Broad Institute Genomics Platform"/>
            <consortium name="The Broad Institute Genome Sequencing Center for Infectious Disease"/>
            <person name="Wu L."/>
            <person name="Ma J."/>
        </authorList>
    </citation>
    <scope>NUCLEOTIDE SEQUENCE [LARGE SCALE GENOMIC DNA]</scope>
    <source>
        <strain evidence="4">CCUG 56029</strain>
    </source>
</reference>
<evidence type="ECO:0000259" key="2">
    <source>
        <dbReference type="PROSITE" id="PS50240"/>
    </source>
</evidence>
<dbReference type="RefSeq" id="WP_380038884.1">
    <property type="nucleotide sequence ID" value="NZ_JBHSEH010000009.1"/>
</dbReference>
<dbReference type="SMART" id="SM00020">
    <property type="entry name" value="Tryp_SPc"/>
    <property type="match status" value="1"/>
</dbReference>
<dbReference type="InterPro" id="IPR001314">
    <property type="entry name" value="Peptidase_S1A"/>
</dbReference>
<dbReference type="InterPro" id="IPR009003">
    <property type="entry name" value="Peptidase_S1_PA"/>
</dbReference>
<feature type="chain" id="PRO_5046085025" evidence="1">
    <location>
        <begin position="28"/>
        <end position="250"/>
    </location>
</feature>
<gene>
    <name evidence="3" type="ORF">ACFOZ9_09410</name>
</gene>
<dbReference type="InterPro" id="IPR043504">
    <property type="entry name" value="Peptidase_S1_PA_chymotrypsin"/>
</dbReference>
<sequence>MRFPLKTVTALGSLLLASALAITYGQADGHRHPFVGALVGTFGTQTYPYCSGTLISEQVFLTAAHCDLGQSRVTVMFDSAYSKQTKLYTGTFHADPQYSAPQSDPHDIAVVVFDRPVTGLTPARLPARGQFDRLSPDQQFTSVGYGGQEAVNQPGGPVNGYLDTREYSVGTLNAVNPAWLRISQNPATGNGGTCYGDSGGPNFLGAGSSETNLLASTTITGDSLCKSTNVTYRLDSDSARAFLSRFVTLP</sequence>
<comment type="caution">
    <text evidence="3">The sequence shown here is derived from an EMBL/GenBank/DDBJ whole genome shotgun (WGS) entry which is preliminary data.</text>
</comment>
<dbReference type="PRINTS" id="PR00722">
    <property type="entry name" value="CHYMOTRYPSIN"/>
</dbReference>
<dbReference type="SUPFAM" id="SSF50494">
    <property type="entry name" value="Trypsin-like serine proteases"/>
    <property type="match status" value="1"/>
</dbReference>
<feature type="domain" description="Peptidase S1" evidence="2">
    <location>
        <begin position="22"/>
        <end position="250"/>
    </location>
</feature>
<dbReference type="InterPro" id="IPR001254">
    <property type="entry name" value="Trypsin_dom"/>
</dbReference>
<evidence type="ECO:0000313" key="3">
    <source>
        <dbReference type="EMBL" id="MFC4426429.1"/>
    </source>
</evidence>
<dbReference type="PANTHER" id="PTHR24260">
    <property type="match status" value="1"/>
</dbReference>
<dbReference type="Pfam" id="PF00089">
    <property type="entry name" value="Trypsin"/>
    <property type="match status" value="1"/>
</dbReference>
<proteinExistence type="predicted"/>
<dbReference type="InterPro" id="IPR018114">
    <property type="entry name" value="TRYPSIN_HIS"/>
</dbReference>
<keyword evidence="4" id="KW-1185">Reference proteome</keyword>
<evidence type="ECO:0000256" key="1">
    <source>
        <dbReference type="SAM" id="SignalP"/>
    </source>
</evidence>
<evidence type="ECO:0000313" key="4">
    <source>
        <dbReference type="Proteomes" id="UP001595998"/>
    </source>
</evidence>
<dbReference type="EC" id="3.4.21.-" evidence="3"/>
<dbReference type="EMBL" id="JBHSEH010000009">
    <property type="protein sequence ID" value="MFC4426429.1"/>
    <property type="molecule type" value="Genomic_DNA"/>
</dbReference>
<dbReference type="InterPro" id="IPR051333">
    <property type="entry name" value="CLIP_Serine_Protease"/>
</dbReference>
<dbReference type="PROSITE" id="PS50240">
    <property type="entry name" value="TRYPSIN_DOM"/>
    <property type="match status" value="1"/>
</dbReference>
<accession>A0ABV8XLH9</accession>
<dbReference type="PANTHER" id="PTHR24260:SF132">
    <property type="entry name" value="PEPTIDASE S1 DOMAIN-CONTAINING PROTEIN"/>
    <property type="match status" value="1"/>
</dbReference>
<keyword evidence="1" id="KW-0732">Signal</keyword>